<organism evidence="1">
    <name type="scientific">Sulfurisphaera javensis</name>
    <dbReference type="NCBI Taxonomy" id="2049879"/>
    <lineage>
        <taxon>Archaea</taxon>
        <taxon>Thermoproteota</taxon>
        <taxon>Thermoprotei</taxon>
        <taxon>Sulfolobales</taxon>
        <taxon>Sulfolobaceae</taxon>
        <taxon>Sulfurisphaera</taxon>
    </lineage>
</organism>
<proteinExistence type="predicted"/>
<dbReference type="RefSeq" id="WP_369610229.1">
    <property type="nucleotide sequence ID" value="NZ_AP031322.1"/>
</dbReference>
<reference evidence="1" key="1">
    <citation type="submission" date="2024-03" db="EMBL/GenBank/DDBJ databases">
        <title>Complete genome sequence of Sulfurisphaera javensis strain KD-1.</title>
        <authorList>
            <person name="Sakai H."/>
            <person name="Nur N."/>
            <person name="Suwanto A."/>
            <person name="Kurosawa N."/>
        </authorList>
    </citation>
    <scope>NUCLEOTIDE SEQUENCE</scope>
    <source>
        <strain evidence="1">KD-1</strain>
    </source>
</reference>
<dbReference type="KEGG" id="sjv:SJAV_26950"/>
<dbReference type="GeneID" id="92355647"/>
<protein>
    <submittedName>
        <fullName evidence="1">Uncharacterized protein</fullName>
    </submittedName>
</protein>
<gene>
    <name evidence="1" type="ORF">SJAV_26950</name>
</gene>
<name>A0AAT9GVA5_9CREN</name>
<dbReference type="AlphaFoldDB" id="A0AAT9GVA5"/>
<sequence>MDDVVPYALYEYLSKNHNVSKVKIREVYEKFYFDNEITAFDMGMSSLATLDYFLKRDIRRDLKRYYLISLFHTDMITRFILPGDLFAHYNPEDLIRLVECKPLLKFLSIRKRLSLGDLAKDLNKTKLIRISSDGSKEFTLALYFALRQINSRTYLNSSYIDSPCTAYKYLGCNLSIFRDRGFEYLHRSRFENISFEDTKHTLYLNVNPKLQIVAYNDSGFNRKYELRREGKYRVIKRI</sequence>
<evidence type="ECO:0000313" key="1">
    <source>
        <dbReference type="EMBL" id="BFH74751.1"/>
    </source>
</evidence>
<accession>A0AAT9GVA5</accession>
<dbReference type="EMBL" id="AP031322">
    <property type="protein sequence ID" value="BFH74751.1"/>
    <property type="molecule type" value="Genomic_DNA"/>
</dbReference>